<keyword evidence="8" id="KW-1185">Reference proteome</keyword>
<feature type="signal peptide" evidence="6">
    <location>
        <begin position="1"/>
        <end position="27"/>
    </location>
</feature>
<dbReference type="eggNOG" id="COG3678">
    <property type="taxonomic scope" value="Bacteria"/>
</dbReference>
<evidence type="ECO:0000256" key="2">
    <source>
        <dbReference type="ARBA" id="ARBA00008441"/>
    </source>
</evidence>
<name>A1ASE5_PELPD</name>
<proteinExistence type="inferred from homology"/>
<accession>A1ASE5</accession>
<dbReference type="Pfam" id="PF07813">
    <property type="entry name" value="LTXXQ"/>
    <property type="match status" value="1"/>
</dbReference>
<dbReference type="PIRSF" id="PIRSF034445">
    <property type="entry name" value="CpxP_Spy"/>
    <property type="match status" value="1"/>
</dbReference>
<evidence type="ECO:0000256" key="3">
    <source>
        <dbReference type="ARBA" id="ARBA00022729"/>
    </source>
</evidence>
<dbReference type="GO" id="GO:0051082">
    <property type="term" value="F:unfolded protein binding"/>
    <property type="evidence" value="ECO:0007669"/>
    <property type="project" value="TreeGrafter"/>
</dbReference>
<feature type="chain" id="PRO_5002631984" evidence="6">
    <location>
        <begin position="28"/>
        <end position="162"/>
    </location>
</feature>
<dbReference type="GO" id="GO:0030288">
    <property type="term" value="C:outer membrane-bounded periplasmic space"/>
    <property type="evidence" value="ECO:0007669"/>
    <property type="project" value="TreeGrafter"/>
</dbReference>
<dbReference type="OrthoDB" id="5397904at2"/>
<comment type="subcellular location">
    <subcellularLocation>
        <location evidence="1">Periplasm</location>
    </subcellularLocation>
</comment>
<dbReference type="EMBL" id="CP000482">
    <property type="protein sequence ID" value="ABL00266.1"/>
    <property type="molecule type" value="Genomic_DNA"/>
</dbReference>
<evidence type="ECO:0000313" key="7">
    <source>
        <dbReference type="EMBL" id="ABL00266.1"/>
    </source>
</evidence>
<keyword evidence="4" id="KW-0574">Periplasm</keyword>
<sequence length="162" mass="17783">MKRITKTIAAIAAVVTTIGLAPLSASAFGGACPPPTGRNYNKMGMELGLSDKQKQDIREICTKSRAQNEPLIRQIATERRALRTLIHADSVDEAAIRAQSGKVAAIMANLAVQHAQTGHQVRALLTPEQAQKFKEIQAKRDSRMDDMGNYGARHHGQHRQHR</sequence>
<gene>
    <name evidence="7" type="ordered locus">Ppro_2662</name>
</gene>
<reference evidence="7 8" key="1">
    <citation type="submission" date="2006-10" db="EMBL/GenBank/DDBJ databases">
        <title>Complete sequence of chromosome of Pelobacter propionicus DSM 2379.</title>
        <authorList>
            <consortium name="US DOE Joint Genome Institute"/>
            <person name="Copeland A."/>
            <person name="Lucas S."/>
            <person name="Lapidus A."/>
            <person name="Barry K."/>
            <person name="Detter J.C."/>
            <person name="Glavina del Rio T."/>
            <person name="Hammon N."/>
            <person name="Israni S."/>
            <person name="Dalin E."/>
            <person name="Tice H."/>
            <person name="Pitluck S."/>
            <person name="Saunders E."/>
            <person name="Brettin T."/>
            <person name="Bruce D."/>
            <person name="Han C."/>
            <person name="Tapia R."/>
            <person name="Schmutz J."/>
            <person name="Larimer F."/>
            <person name="Land M."/>
            <person name="Hauser L."/>
            <person name="Kyrpides N."/>
            <person name="Kim E."/>
            <person name="Lovley D."/>
            <person name="Richardson P."/>
        </authorList>
    </citation>
    <scope>NUCLEOTIDE SEQUENCE [LARGE SCALE GENOMIC DNA]</scope>
    <source>
        <strain evidence="8">DSM 2379 / NBRC 103807 / OttBd1</strain>
    </source>
</reference>
<dbReference type="PANTHER" id="PTHR38102">
    <property type="entry name" value="PERIPLASMIC CHAPERONE SPY"/>
    <property type="match status" value="1"/>
</dbReference>
<dbReference type="KEGG" id="ppd:Ppro_2662"/>
<feature type="compositionally biased region" description="Basic and acidic residues" evidence="5">
    <location>
        <begin position="137"/>
        <end position="146"/>
    </location>
</feature>
<dbReference type="STRING" id="338966.Ppro_2662"/>
<dbReference type="PROSITE" id="PS51257">
    <property type="entry name" value="PROKAR_LIPOPROTEIN"/>
    <property type="match status" value="1"/>
</dbReference>
<evidence type="ECO:0000256" key="4">
    <source>
        <dbReference type="ARBA" id="ARBA00022764"/>
    </source>
</evidence>
<dbReference type="InterPro" id="IPR052211">
    <property type="entry name" value="Cpx_auxiliary_protein"/>
</dbReference>
<organism evidence="7 8">
    <name type="scientific">Pelobacter propionicus (strain DSM 2379 / NBRC 103807 / OttBd1)</name>
    <dbReference type="NCBI Taxonomy" id="338966"/>
    <lineage>
        <taxon>Bacteria</taxon>
        <taxon>Pseudomonadati</taxon>
        <taxon>Thermodesulfobacteriota</taxon>
        <taxon>Desulfuromonadia</taxon>
        <taxon>Desulfuromonadales</taxon>
        <taxon>Desulfuromonadaceae</taxon>
        <taxon>Pelobacter</taxon>
    </lineage>
</organism>
<dbReference type="CDD" id="cd09916">
    <property type="entry name" value="CpxP_like"/>
    <property type="match status" value="1"/>
</dbReference>
<feature type="compositionally biased region" description="Basic residues" evidence="5">
    <location>
        <begin position="152"/>
        <end position="162"/>
    </location>
</feature>
<keyword evidence="3 6" id="KW-0732">Signal</keyword>
<protein>
    <submittedName>
        <fullName evidence="7">Uncharacterized protein</fullName>
    </submittedName>
</protein>
<dbReference type="Gene3D" id="1.20.120.1490">
    <property type="match status" value="1"/>
</dbReference>
<evidence type="ECO:0000256" key="1">
    <source>
        <dbReference type="ARBA" id="ARBA00004418"/>
    </source>
</evidence>
<dbReference type="PANTHER" id="PTHR38102:SF1">
    <property type="entry name" value="PERIPLASMIC CHAPERONE SPY"/>
    <property type="match status" value="1"/>
</dbReference>
<dbReference type="HOGENOM" id="CLU_1600357_0_0_7"/>
<comment type="similarity">
    <text evidence="2">Belongs to the CpxP/Spy family.</text>
</comment>
<dbReference type="InterPro" id="IPR012899">
    <property type="entry name" value="LTXXQ"/>
</dbReference>
<dbReference type="RefSeq" id="WP_011736518.1">
    <property type="nucleotide sequence ID" value="NC_008609.1"/>
</dbReference>
<evidence type="ECO:0000313" key="8">
    <source>
        <dbReference type="Proteomes" id="UP000006732"/>
    </source>
</evidence>
<dbReference type="AlphaFoldDB" id="A1ASE5"/>
<feature type="region of interest" description="Disordered" evidence="5">
    <location>
        <begin position="137"/>
        <end position="162"/>
    </location>
</feature>
<evidence type="ECO:0000256" key="6">
    <source>
        <dbReference type="SAM" id="SignalP"/>
    </source>
</evidence>
<dbReference type="Proteomes" id="UP000006732">
    <property type="component" value="Chromosome"/>
</dbReference>
<evidence type="ECO:0000256" key="5">
    <source>
        <dbReference type="SAM" id="MobiDB-lite"/>
    </source>
</evidence>